<organism evidence="1 2">
    <name type="scientific">Aspergillus piperis CBS 112811</name>
    <dbReference type="NCBI Taxonomy" id="1448313"/>
    <lineage>
        <taxon>Eukaryota</taxon>
        <taxon>Fungi</taxon>
        <taxon>Dikarya</taxon>
        <taxon>Ascomycota</taxon>
        <taxon>Pezizomycotina</taxon>
        <taxon>Eurotiomycetes</taxon>
        <taxon>Eurotiomycetidae</taxon>
        <taxon>Eurotiales</taxon>
        <taxon>Aspergillaceae</taxon>
        <taxon>Aspergillus</taxon>
        <taxon>Aspergillus subgen. Circumdati</taxon>
    </lineage>
</organism>
<dbReference type="AlphaFoldDB" id="A0A8G1R086"/>
<accession>A0A8G1R086</accession>
<dbReference type="RefSeq" id="XP_025515608.1">
    <property type="nucleotide sequence ID" value="XM_025655404.1"/>
</dbReference>
<dbReference type="EMBL" id="KZ825062">
    <property type="protein sequence ID" value="RAH57686.1"/>
    <property type="molecule type" value="Genomic_DNA"/>
</dbReference>
<sequence>MFLLLVQNSPKTKTGLPKSVRHTARLPLPACASATLTLFLFFFRPFLAPEIIPAFYGTRHKKHRCGGEQKNNNTLIELLIARDKAYQLVHNRITLISTFIYIQRSYHHSFCVITSCTN</sequence>
<protein>
    <submittedName>
        <fullName evidence="1">Uncharacterized protein</fullName>
    </submittedName>
</protein>
<dbReference type="GeneID" id="37158806"/>
<evidence type="ECO:0000313" key="2">
    <source>
        <dbReference type="Proteomes" id="UP000249526"/>
    </source>
</evidence>
<keyword evidence="2" id="KW-1185">Reference proteome</keyword>
<name>A0A8G1R086_9EURO</name>
<dbReference type="Proteomes" id="UP000249526">
    <property type="component" value="Unassembled WGS sequence"/>
</dbReference>
<evidence type="ECO:0000313" key="1">
    <source>
        <dbReference type="EMBL" id="RAH57686.1"/>
    </source>
</evidence>
<gene>
    <name evidence="1" type="ORF">BO85DRAFT_308260</name>
</gene>
<reference evidence="1 2" key="1">
    <citation type="submission" date="2018-02" db="EMBL/GenBank/DDBJ databases">
        <title>The genomes of Aspergillus section Nigri reveals drivers in fungal speciation.</title>
        <authorList>
            <consortium name="DOE Joint Genome Institute"/>
            <person name="Vesth T.C."/>
            <person name="Nybo J."/>
            <person name="Theobald S."/>
            <person name="Brandl J."/>
            <person name="Frisvad J.C."/>
            <person name="Nielsen K.F."/>
            <person name="Lyhne E.K."/>
            <person name="Kogle M.E."/>
            <person name="Kuo A."/>
            <person name="Riley R."/>
            <person name="Clum A."/>
            <person name="Nolan M."/>
            <person name="Lipzen A."/>
            <person name="Salamov A."/>
            <person name="Henrissat B."/>
            <person name="Wiebenga A."/>
            <person name="De vries R.P."/>
            <person name="Grigoriev I.V."/>
            <person name="Mortensen U.H."/>
            <person name="Andersen M.R."/>
            <person name="Baker S.E."/>
        </authorList>
    </citation>
    <scope>NUCLEOTIDE SEQUENCE [LARGE SCALE GENOMIC DNA]</scope>
    <source>
        <strain evidence="1 2">CBS 112811</strain>
    </source>
</reference>
<proteinExistence type="predicted"/>